<name>A0ABW9XIA7_9BACL</name>
<proteinExistence type="predicted"/>
<gene>
    <name evidence="1" type="ORF">GT019_00515</name>
</gene>
<dbReference type="RefSeq" id="WP_161740132.1">
    <property type="nucleotide sequence ID" value="NZ_JAAAMV010000001.1"/>
</dbReference>
<accession>A0ABW9XIA7</accession>
<sequence length="59" mass="6301">MNRDDAPFMFDGHDFQIEGFKALLMAEGQPATLPVPSSTTTVSECRFSSNGMICSAVSG</sequence>
<organism evidence="1 2">
    <name type="scientific">Paenibacillus glycinis</name>
    <dbReference type="NCBI Taxonomy" id="2697035"/>
    <lineage>
        <taxon>Bacteria</taxon>
        <taxon>Bacillati</taxon>
        <taxon>Bacillota</taxon>
        <taxon>Bacilli</taxon>
        <taxon>Bacillales</taxon>
        <taxon>Paenibacillaceae</taxon>
        <taxon>Paenibacillus</taxon>
    </lineage>
</organism>
<dbReference type="EMBL" id="JAAAMV010000001">
    <property type="protein sequence ID" value="NBD22345.1"/>
    <property type="molecule type" value="Genomic_DNA"/>
</dbReference>
<evidence type="ECO:0000313" key="2">
    <source>
        <dbReference type="Proteomes" id="UP000665561"/>
    </source>
</evidence>
<reference evidence="1 2" key="1">
    <citation type="submission" date="2020-01" db="EMBL/GenBank/DDBJ databases">
        <title>Paenibacillus soybeanensis sp. nov. isolated from the nodules of soybean (Glycine max(L.) Merr).</title>
        <authorList>
            <person name="Wang H."/>
        </authorList>
    </citation>
    <scope>NUCLEOTIDE SEQUENCE [LARGE SCALE GENOMIC DNA]</scope>
    <source>
        <strain evidence="1 2">T1</strain>
    </source>
</reference>
<dbReference type="Proteomes" id="UP000665561">
    <property type="component" value="Unassembled WGS sequence"/>
</dbReference>
<keyword evidence="2" id="KW-1185">Reference proteome</keyword>
<protein>
    <submittedName>
        <fullName evidence="1">Uncharacterized protein</fullName>
    </submittedName>
</protein>
<evidence type="ECO:0000313" key="1">
    <source>
        <dbReference type="EMBL" id="NBD22345.1"/>
    </source>
</evidence>
<comment type="caution">
    <text evidence="1">The sequence shown here is derived from an EMBL/GenBank/DDBJ whole genome shotgun (WGS) entry which is preliminary data.</text>
</comment>